<comment type="cofactor">
    <cofactor evidence="2">
        <name>Mn(2+)</name>
        <dbReference type="ChEBI" id="CHEBI:29035"/>
    </cofactor>
</comment>
<dbReference type="InterPro" id="IPR039356">
    <property type="entry name" value="YfbR/HDDC2"/>
</dbReference>
<dbReference type="AlphaFoldDB" id="A0A2H0YP48"/>
<sequence>MNFKKVVNFFFEIQVLKRTPRTGFKNVGIKNSDSIAEHIFLTSQIAYVLGKMEKVNAEKAALIALFHDNGEVRIGDADMLAGIYLNNKEVEEKAFFDQIKNLPGEKEIKDLYKEWMKRETPEAVVARDADLLELALQIKCFLDSGNKLLDIWLKHIKAHLKTKSAKKLFAMAEKTNIDNWWREIPRIKEKLKKIE</sequence>
<accession>A0A2H0YP48</accession>
<gene>
    <name evidence="9" type="ORF">COT33_01555</name>
</gene>
<dbReference type="GO" id="GO:0046872">
    <property type="term" value="F:metal ion binding"/>
    <property type="evidence" value="ECO:0007669"/>
    <property type="project" value="UniProtKB-KW"/>
</dbReference>
<evidence type="ECO:0000256" key="5">
    <source>
        <dbReference type="ARBA" id="ARBA00012964"/>
    </source>
</evidence>
<dbReference type="PANTHER" id="PTHR11845:SF13">
    <property type="entry name" value="5'-DEOXYNUCLEOTIDASE HDDC2"/>
    <property type="match status" value="1"/>
</dbReference>
<comment type="caution">
    <text evidence="9">The sequence shown here is derived from an EMBL/GenBank/DDBJ whole genome shotgun (WGS) entry which is preliminary data.</text>
</comment>
<dbReference type="Pfam" id="PF13023">
    <property type="entry name" value="HD_3"/>
    <property type="match status" value="1"/>
</dbReference>
<dbReference type="SUPFAM" id="SSF109604">
    <property type="entry name" value="HD-domain/PDEase-like"/>
    <property type="match status" value="1"/>
</dbReference>
<evidence type="ECO:0000313" key="9">
    <source>
        <dbReference type="EMBL" id="PIS39522.1"/>
    </source>
</evidence>
<evidence type="ECO:0000256" key="2">
    <source>
        <dbReference type="ARBA" id="ARBA00001936"/>
    </source>
</evidence>
<dbReference type="EC" id="3.1.3.89" evidence="5"/>
<evidence type="ECO:0000256" key="7">
    <source>
        <dbReference type="ARBA" id="ARBA00022801"/>
    </source>
</evidence>
<name>A0A2H0YP48_9BACT</name>
<evidence type="ECO:0000256" key="4">
    <source>
        <dbReference type="ARBA" id="ARBA00011738"/>
    </source>
</evidence>
<comment type="cofactor">
    <cofactor evidence="3">
        <name>Co(2+)</name>
        <dbReference type="ChEBI" id="CHEBI:48828"/>
    </cofactor>
</comment>
<evidence type="ECO:0000256" key="3">
    <source>
        <dbReference type="ARBA" id="ARBA00001941"/>
    </source>
</evidence>
<dbReference type="GO" id="GO:0005737">
    <property type="term" value="C:cytoplasm"/>
    <property type="evidence" value="ECO:0007669"/>
    <property type="project" value="TreeGrafter"/>
</dbReference>
<evidence type="ECO:0000256" key="1">
    <source>
        <dbReference type="ARBA" id="ARBA00001638"/>
    </source>
</evidence>
<comment type="catalytic activity">
    <reaction evidence="1">
        <text>a 2'-deoxyribonucleoside 5'-phosphate + H2O = a 2'-deoxyribonucleoside + phosphate</text>
        <dbReference type="Rhea" id="RHEA:36167"/>
        <dbReference type="ChEBI" id="CHEBI:15377"/>
        <dbReference type="ChEBI" id="CHEBI:18274"/>
        <dbReference type="ChEBI" id="CHEBI:43474"/>
        <dbReference type="ChEBI" id="CHEBI:65317"/>
        <dbReference type="EC" id="3.1.3.89"/>
    </reaction>
</comment>
<dbReference type="EMBL" id="PEYD01000029">
    <property type="protein sequence ID" value="PIS39522.1"/>
    <property type="molecule type" value="Genomic_DNA"/>
</dbReference>
<organism evidence="9 10">
    <name type="scientific">Candidatus Nealsonbacteria bacterium CG08_land_8_20_14_0_20_38_20</name>
    <dbReference type="NCBI Taxonomy" id="1974705"/>
    <lineage>
        <taxon>Bacteria</taxon>
        <taxon>Candidatus Nealsoniibacteriota</taxon>
    </lineage>
</organism>
<protein>
    <recommendedName>
        <fullName evidence="5">5'-deoxynucleotidase</fullName>
        <ecNumber evidence="5">3.1.3.89</ecNumber>
    </recommendedName>
</protein>
<feature type="domain" description="HD/PDEase" evidence="8">
    <location>
        <begin position="31"/>
        <end position="144"/>
    </location>
</feature>
<comment type="subunit">
    <text evidence="4">Homodimer.</text>
</comment>
<evidence type="ECO:0000313" key="10">
    <source>
        <dbReference type="Proteomes" id="UP000230088"/>
    </source>
</evidence>
<dbReference type="InterPro" id="IPR003607">
    <property type="entry name" value="HD/PDEase_dom"/>
</dbReference>
<dbReference type="Proteomes" id="UP000230088">
    <property type="component" value="Unassembled WGS sequence"/>
</dbReference>
<dbReference type="InterPro" id="IPR006674">
    <property type="entry name" value="HD_domain"/>
</dbReference>
<evidence type="ECO:0000256" key="6">
    <source>
        <dbReference type="ARBA" id="ARBA00022723"/>
    </source>
</evidence>
<reference evidence="10" key="1">
    <citation type="submission" date="2017-09" db="EMBL/GenBank/DDBJ databases">
        <title>Depth-based differentiation of microbial function through sediment-hosted aquifers and enrichment of novel symbionts in the deep terrestrial subsurface.</title>
        <authorList>
            <person name="Probst A.J."/>
            <person name="Ladd B."/>
            <person name="Jarett J.K."/>
            <person name="Geller-Mcgrath D.E."/>
            <person name="Sieber C.M.K."/>
            <person name="Emerson J.B."/>
            <person name="Anantharaman K."/>
            <person name="Thomas B.C."/>
            <person name="Malmstrom R."/>
            <person name="Stieglmeier M."/>
            <person name="Klingl A."/>
            <person name="Woyke T."/>
            <person name="Ryan C.M."/>
            <person name="Banfield J.F."/>
        </authorList>
    </citation>
    <scope>NUCLEOTIDE SEQUENCE [LARGE SCALE GENOMIC DNA]</scope>
</reference>
<keyword evidence="6" id="KW-0479">Metal-binding</keyword>
<dbReference type="PANTHER" id="PTHR11845">
    <property type="entry name" value="5'-DEOXYNUCLEOTIDASE HDDC2"/>
    <property type="match status" value="1"/>
</dbReference>
<dbReference type="GO" id="GO:0002953">
    <property type="term" value="F:5'-deoxynucleotidase activity"/>
    <property type="evidence" value="ECO:0007669"/>
    <property type="project" value="UniProtKB-EC"/>
</dbReference>
<proteinExistence type="predicted"/>
<dbReference type="Gene3D" id="1.10.3210.10">
    <property type="entry name" value="Hypothetical protein af1432"/>
    <property type="match status" value="1"/>
</dbReference>
<evidence type="ECO:0000259" key="8">
    <source>
        <dbReference type="SMART" id="SM00471"/>
    </source>
</evidence>
<keyword evidence="7 9" id="KW-0378">Hydrolase</keyword>
<dbReference type="SMART" id="SM00471">
    <property type="entry name" value="HDc"/>
    <property type="match status" value="1"/>
</dbReference>